<feature type="transmembrane region" description="Helical" evidence="10">
    <location>
        <begin position="235"/>
        <end position="255"/>
    </location>
</feature>
<dbReference type="Gene3D" id="1.10.3720.10">
    <property type="entry name" value="MetI-like"/>
    <property type="match status" value="1"/>
</dbReference>
<evidence type="ECO:0000256" key="10">
    <source>
        <dbReference type="RuleBase" id="RU363032"/>
    </source>
</evidence>
<evidence type="ECO:0000256" key="5">
    <source>
        <dbReference type="ARBA" id="ARBA00022856"/>
    </source>
</evidence>
<keyword evidence="6" id="KW-0653">Protein transport</keyword>
<protein>
    <submittedName>
        <fullName evidence="11">Peptide ABC transporter permease</fullName>
    </submittedName>
</protein>
<evidence type="ECO:0000256" key="6">
    <source>
        <dbReference type="ARBA" id="ARBA00022927"/>
    </source>
</evidence>
<evidence type="ECO:0000256" key="1">
    <source>
        <dbReference type="ARBA" id="ARBA00004651"/>
    </source>
</evidence>
<keyword evidence="2 10" id="KW-0813">Transport</keyword>
<keyword evidence="5" id="KW-0571">Peptide transport</keyword>
<dbReference type="InterPro" id="IPR035906">
    <property type="entry name" value="MetI-like_sf"/>
</dbReference>
<comment type="subcellular location">
    <subcellularLocation>
        <location evidence="1 10">Cell membrane</location>
        <topology evidence="1 10">Multi-pass membrane protein</topology>
    </subcellularLocation>
</comment>
<reference evidence="11 12" key="1">
    <citation type="submission" date="2017-09" db="EMBL/GenBank/DDBJ databases">
        <title>SPAdes assembly of the Mesoplasma lactucae genome.</title>
        <authorList>
            <person name="Knight T.F."/>
            <person name="Rubinstein R."/>
            <person name="Citino T."/>
        </authorList>
    </citation>
    <scope>NUCLEOTIDE SEQUENCE [LARGE SCALE GENOMIC DNA]</scope>
    <source>
        <strain evidence="11 12">831-C4</strain>
    </source>
</reference>
<dbReference type="InterPro" id="IPR000515">
    <property type="entry name" value="MetI-like"/>
</dbReference>
<dbReference type="CDD" id="cd06261">
    <property type="entry name" value="TM_PBP2"/>
    <property type="match status" value="1"/>
</dbReference>
<evidence type="ECO:0000256" key="2">
    <source>
        <dbReference type="ARBA" id="ARBA00022448"/>
    </source>
</evidence>
<dbReference type="PROSITE" id="PS50928">
    <property type="entry name" value="ABC_TM1"/>
    <property type="match status" value="1"/>
</dbReference>
<keyword evidence="4 10" id="KW-0812">Transmembrane</keyword>
<name>A0A291IR81_9MOLU</name>
<dbReference type="EMBL" id="CP023668">
    <property type="protein sequence ID" value="ATG97248.1"/>
    <property type="molecule type" value="Genomic_DNA"/>
</dbReference>
<gene>
    <name evidence="11" type="ORF">CP520_00530</name>
</gene>
<keyword evidence="7 10" id="KW-1133">Transmembrane helix</keyword>
<dbReference type="OrthoDB" id="9797472at2"/>
<dbReference type="GO" id="GO:0055085">
    <property type="term" value="P:transmembrane transport"/>
    <property type="evidence" value="ECO:0007669"/>
    <property type="project" value="InterPro"/>
</dbReference>
<evidence type="ECO:0000256" key="4">
    <source>
        <dbReference type="ARBA" id="ARBA00022692"/>
    </source>
</evidence>
<proteinExistence type="inferred from homology"/>
<dbReference type="PANTHER" id="PTHR43386">
    <property type="entry name" value="OLIGOPEPTIDE TRANSPORT SYSTEM PERMEASE PROTEIN APPC"/>
    <property type="match status" value="1"/>
</dbReference>
<sequence>MAKLNEEQIYKFDEANGVNYEKLNPDLFDVVGEKKSENEHLASKPYSYWKAVGKLLLKSKTFIICLVLLITFIVLMFVVPHGKVVYPTSDQLTIHGPSTPSWDHVFGTGLYGQDYWVEIWAGMQTTLLFAFLITIIQLIIGITLGSIWGYFRKSDIFFVQLTNFLQIVPSLIMILFIIFLLGPGYWPVVLGITLQSWITMAATIRIQIMLVKNTDYNTASETLGSSSGKIITKNILPRILPVIVQTGTFAIPTAISLDATLSFLGFGYVNAADRTKTSLGTIINNVMAGSEWQEYPYLIIIPVVLITAVSVIFFLAGKVFADSLDPKNHR</sequence>
<dbReference type="GO" id="GO:0015833">
    <property type="term" value="P:peptide transport"/>
    <property type="evidence" value="ECO:0007669"/>
    <property type="project" value="UniProtKB-KW"/>
</dbReference>
<evidence type="ECO:0000256" key="3">
    <source>
        <dbReference type="ARBA" id="ARBA00022475"/>
    </source>
</evidence>
<dbReference type="NCBIfam" id="NF043080">
    <property type="entry name" value="MMSYN1_0166"/>
    <property type="match status" value="1"/>
</dbReference>
<dbReference type="Pfam" id="PF00528">
    <property type="entry name" value="BPD_transp_1"/>
    <property type="match status" value="1"/>
</dbReference>
<dbReference type="Proteomes" id="UP000232227">
    <property type="component" value="Chromosome"/>
</dbReference>
<dbReference type="InterPro" id="IPR054864">
    <property type="entry name" value="OppC_permease"/>
</dbReference>
<feature type="transmembrane region" description="Helical" evidence="10">
    <location>
        <begin position="297"/>
        <end position="321"/>
    </location>
</feature>
<organism evidence="11 12">
    <name type="scientific">Mesoplasma lactucae ATCC 49193</name>
    <dbReference type="NCBI Taxonomy" id="81460"/>
    <lineage>
        <taxon>Bacteria</taxon>
        <taxon>Bacillati</taxon>
        <taxon>Mycoplasmatota</taxon>
        <taxon>Mollicutes</taxon>
        <taxon>Entomoplasmatales</taxon>
        <taxon>Entomoplasmataceae</taxon>
        <taxon>Mesoplasma</taxon>
    </lineage>
</organism>
<feature type="transmembrane region" description="Helical" evidence="10">
    <location>
        <begin position="185"/>
        <end position="204"/>
    </location>
</feature>
<accession>A0A291IR81</accession>
<keyword evidence="8 10" id="KW-0472">Membrane</keyword>
<keyword evidence="12" id="KW-1185">Reference proteome</keyword>
<dbReference type="GO" id="GO:0015031">
    <property type="term" value="P:protein transport"/>
    <property type="evidence" value="ECO:0007669"/>
    <property type="project" value="UniProtKB-KW"/>
</dbReference>
<comment type="similarity">
    <text evidence="9">Belongs to the binding-protein-dependent transport system permease family. OppBC subfamily.</text>
</comment>
<evidence type="ECO:0000256" key="9">
    <source>
        <dbReference type="ARBA" id="ARBA00024202"/>
    </source>
</evidence>
<dbReference type="PANTHER" id="PTHR43386:SF24">
    <property type="entry name" value="OLIGOPEPTIDE TRANSPORT SYSTEM PERMEASE PROTEIN AMID"/>
    <property type="match status" value="1"/>
</dbReference>
<keyword evidence="3" id="KW-1003">Cell membrane</keyword>
<evidence type="ECO:0000256" key="7">
    <source>
        <dbReference type="ARBA" id="ARBA00022989"/>
    </source>
</evidence>
<dbReference type="RefSeq" id="WP_096862536.1">
    <property type="nucleotide sequence ID" value="NZ_CP023668.1"/>
</dbReference>
<evidence type="ECO:0000313" key="12">
    <source>
        <dbReference type="Proteomes" id="UP000232227"/>
    </source>
</evidence>
<dbReference type="InterPro" id="IPR050366">
    <property type="entry name" value="BP-dependent_transpt_permease"/>
</dbReference>
<evidence type="ECO:0000313" key="11">
    <source>
        <dbReference type="EMBL" id="ATG97248.1"/>
    </source>
</evidence>
<dbReference type="AlphaFoldDB" id="A0A291IR81"/>
<evidence type="ECO:0000256" key="8">
    <source>
        <dbReference type="ARBA" id="ARBA00023136"/>
    </source>
</evidence>
<dbReference type="SUPFAM" id="SSF161098">
    <property type="entry name" value="MetI-like"/>
    <property type="match status" value="1"/>
</dbReference>
<feature type="transmembrane region" description="Helical" evidence="10">
    <location>
        <begin position="61"/>
        <end position="79"/>
    </location>
</feature>
<feature type="transmembrane region" description="Helical" evidence="10">
    <location>
        <begin position="158"/>
        <end position="179"/>
    </location>
</feature>
<dbReference type="KEGG" id="mlac:CP520_00530"/>
<feature type="transmembrane region" description="Helical" evidence="10">
    <location>
        <begin position="127"/>
        <end position="151"/>
    </location>
</feature>
<dbReference type="GO" id="GO:0005886">
    <property type="term" value="C:plasma membrane"/>
    <property type="evidence" value="ECO:0007669"/>
    <property type="project" value="UniProtKB-SubCell"/>
</dbReference>